<dbReference type="InterPro" id="IPR012902">
    <property type="entry name" value="N_methyl_site"/>
</dbReference>
<keyword evidence="1" id="KW-1133">Transmembrane helix</keyword>
<keyword evidence="1" id="KW-0812">Transmembrane</keyword>
<feature type="transmembrane region" description="Helical" evidence="1">
    <location>
        <begin position="12"/>
        <end position="33"/>
    </location>
</feature>
<dbReference type="EMBL" id="PVTK01000006">
    <property type="protein sequence ID" value="PRY64273.1"/>
    <property type="molecule type" value="Genomic_DNA"/>
</dbReference>
<dbReference type="NCBIfam" id="TIGR02532">
    <property type="entry name" value="IV_pilin_GFxxxE"/>
    <property type="match status" value="1"/>
</dbReference>
<comment type="caution">
    <text evidence="2">The sequence shown here is derived from an EMBL/GenBank/DDBJ whole genome shotgun (WGS) entry which is preliminary data.</text>
</comment>
<organism evidence="2 3">
    <name type="scientific">Vreelandella songnenensis</name>
    <dbReference type="NCBI Taxonomy" id="1176243"/>
    <lineage>
        <taxon>Bacteria</taxon>
        <taxon>Pseudomonadati</taxon>
        <taxon>Pseudomonadota</taxon>
        <taxon>Gammaproteobacteria</taxon>
        <taxon>Oceanospirillales</taxon>
        <taxon>Halomonadaceae</taxon>
        <taxon>Vreelandella</taxon>
    </lineage>
</organism>
<reference evidence="2 3" key="1">
    <citation type="submission" date="2018-03" db="EMBL/GenBank/DDBJ databases">
        <title>Genomic Encyclopedia of Type Strains, Phase III (KMG-III): the genomes of soil and plant-associated and newly described type strains.</title>
        <authorList>
            <person name="Whitman W."/>
        </authorList>
    </citation>
    <scope>NUCLEOTIDE SEQUENCE [LARGE SCALE GENOMIC DNA]</scope>
    <source>
        <strain evidence="2 3">CGMCC 1.12152</strain>
    </source>
</reference>
<keyword evidence="1" id="KW-0472">Membrane</keyword>
<dbReference type="PROSITE" id="PS00409">
    <property type="entry name" value="PROKAR_NTER_METHYL"/>
    <property type="match status" value="1"/>
</dbReference>
<proteinExistence type="predicted"/>
<dbReference type="RefSeq" id="WP_106375237.1">
    <property type="nucleotide sequence ID" value="NZ_PVTK01000006.1"/>
</dbReference>
<dbReference type="Pfam" id="PF07963">
    <property type="entry name" value="N_methyl"/>
    <property type="match status" value="1"/>
</dbReference>
<name>A0A2T0V267_9GAMM</name>
<gene>
    <name evidence="2" type="ORF">B0H98_106185</name>
</gene>
<keyword evidence="3" id="KW-1185">Reference proteome</keyword>
<evidence type="ECO:0000313" key="3">
    <source>
        <dbReference type="Proteomes" id="UP000237647"/>
    </source>
</evidence>
<protein>
    <submittedName>
        <fullName evidence="2">Type IV pilus assembly protein PilW</fullName>
    </submittedName>
</protein>
<dbReference type="OrthoDB" id="5296662at2"/>
<dbReference type="AlphaFoldDB" id="A0A2T0V267"/>
<evidence type="ECO:0000256" key="1">
    <source>
        <dbReference type="SAM" id="Phobius"/>
    </source>
</evidence>
<dbReference type="Proteomes" id="UP000237647">
    <property type="component" value="Unassembled WGS sequence"/>
</dbReference>
<accession>A0A2T0V267</accession>
<sequence length="153" mass="17264">MSSRRSEGFTLVEVMVAMVIGTVIILGAGQLVLSTFTTFERVDTLSRQQEALIFASQALTEDIRRGQAHRYEVSDSLASDATCTLRRDSQPLIEGLYKGQRECSALTLWEKNAHGTPGLYRVTLEFEQDRRRFTWHVMQRDQVVSQALPEASP</sequence>
<evidence type="ECO:0000313" key="2">
    <source>
        <dbReference type="EMBL" id="PRY64273.1"/>
    </source>
</evidence>